<dbReference type="AlphaFoldDB" id="A0A2S8FEI4"/>
<evidence type="ECO:0000256" key="2">
    <source>
        <dbReference type="ARBA" id="ARBA00008835"/>
    </source>
</evidence>
<comment type="caution">
    <text evidence="7">The sequence shown here is derived from an EMBL/GenBank/DDBJ whole genome shotgun (WGS) entry which is preliminary data.</text>
</comment>
<evidence type="ECO:0000256" key="3">
    <source>
        <dbReference type="ARBA" id="ARBA00022475"/>
    </source>
</evidence>
<dbReference type="InterPro" id="IPR042194">
    <property type="entry name" value="FHIPEP_1"/>
</dbReference>
<dbReference type="Pfam" id="PF00771">
    <property type="entry name" value="FHIPEP"/>
    <property type="match status" value="1"/>
</dbReference>
<keyword evidence="3" id="KW-1003">Cell membrane</keyword>
<keyword evidence="4" id="KW-0812">Transmembrane</keyword>
<reference evidence="7 8" key="1">
    <citation type="submission" date="2018-02" db="EMBL/GenBank/DDBJ databases">
        <title>Comparative genomes isolates from brazilian mangrove.</title>
        <authorList>
            <person name="Araujo J.E."/>
            <person name="Taketani R.G."/>
            <person name="Silva M.C.P."/>
            <person name="Loureco M.V."/>
            <person name="Andreote F.D."/>
        </authorList>
    </citation>
    <scope>NUCLEOTIDE SEQUENCE [LARGE SCALE GENOMIC DNA]</scope>
    <source>
        <strain evidence="7 8">HEX-2 MGV</strain>
    </source>
</reference>
<dbReference type="RefSeq" id="WP_105354401.1">
    <property type="nucleotide sequence ID" value="NZ_PUIA01000038.1"/>
</dbReference>
<dbReference type="GO" id="GO:0005886">
    <property type="term" value="C:plasma membrane"/>
    <property type="evidence" value="ECO:0007669"/>
    <property type="project" value="UniProtKB-SubCell"/>
</dbReference>
<dbReference type="PANTHER" id="PTHR30161:SF1">
    <property type="entry name" value="FLAGELLAR BIOSYNTHESIS PROTEIN FLHA-RELATED"/>
    <property type="match status" value="1"/>
</dbReference>
<dbReference type="GO" id="GO:0009306">
    <property type="term" value="P:protein secretion"/>
    <property type="evidence" value="ECO:0007669"/>
    <property type="project" value="InterPro"/>
</dbReference>
<name>A0A2S8FEI4_9BACT</name>
<evidence type="ECO:0000256" key="5">
    <source>
        <dbReference type="ARBA" id="ARBA00022989"/>
    </source>
</evidence>
<dbReference type="InterPro" id="IPR001712">
    <property type="entry name" value="T3SS_FHIPEP"/>
</dbReference>
<keyword evidence="5" id="KW-1133">Transmembrane helix</keyword>
<evidence type="ECO:0000313" key="7">
    <source>
        <dbReference type="EMBL" id="PQO30578.1"/>
    </source>
</evidence>
<evidence type="ECO:0000256" key="6">
    <source>
        <dbReference type="ARBA" id="ARBA00023136"/>
    </source>
</evidence>
<dbReference type="PANTHER" id="PTHR30161">
    <property type="entry name" value="FLAGELLAR EXPORT PROTEIN, MEMBRANE FLHA SUBUNIT-RELATED"/>
    <property type="match status" value="1"/>
</dbReference>
<evidence type="ECO:0000256" key="1">
    <source>
        <dbReference type="ARBA" id="ARBA00004651"/>
    </source>
</evidence>
<dbReference type="GO" id="GO:0044780">
    <property type="term" value="P:bacterial-type flagellum assembly"/>
    <property type="evidence" value="ECO:0007669"/>
    <property type="project" value="TreeGrafter"/>
</dbReference>
<dbReference type="OrthoDB" id="289180at2"/>
<evidence type="ECO:0008006" key="9">
    <source>
        <dbReference type="Google" id="ProtNLM"/>
    </source>
</evidence>
<keyword evidence="6" id="KW-0472">Membrane</keyword>
<dbReference type="Gene3D" id="3.40.30.60">
    <property type="entry name" value="FHIPEP family, domain 1"/>
    <property type="match status" value="1"/>
</dbReference>
<protein>
    <recommendedName>
        <fullName evidence="9">Flagellar biosynthesis protein FlhA</fullName>
    </recommendedName>
</protein>
<gene>
    <name evidence="7" type="ORF">C5Y96_13995</name>
</gene>
<evidence type="ECO:0000256" key="4">
    <source>
        <dbReference type="ARBA" id="ARBA00022692"/>
    </source>
</evidence>
<dbReference type="EMBL" id="PUIA01000038">
    <property type="protein sequence ID" value="PQO30578.1"/>
    <property type="molecule type" value="Genomic_DNA"/>
</dbReference>
<dbReference type="Proteomes" id="UP000240009">
    <property type="component" value="Unassembled WGS sequence"/>
</dbReference>
<comment type="similarity">
    <text evidence="2">Belongs to the FHIPEP (flagella/HR/invasion proteins export pore) family.</text>
</comment>
<proteinExistence type="inferred from homology"/>
<sequence length="504" mass="56795">MDYASILARYIGREVYVSTFGHVRLRGELAAVYEDCVRLINASTSQESEDAPWSSSVTDFGDDGPQTDGSEALVHFHHIVAIRCADEELLDVPVLPDFHAETPVSIVESEPVPIPESTAEPWEAFLEVDRLTLELGQKLVKFVHPESTDIMQRTSAIRCHLADSLGIVIPRLRLRDSLDLGDQEYRILIDQNEVARGRLGPGQYLALDMGTSSGTLQGVRGIDPTFGGPGIWITSDQQQEAEQLGYLVIDPSMLVITHLQETLRRHAHEILTLGDVRELLERLRDRSPGEFDEIRSSPMTVSMLHAVLRRLLEEGESIKNFSRIVEILALHGHRSQEVEALVAMVRVRLGRQLVQRYIDSDGKVHAIGLDRDLEAPLLQMSDEDAGRHVRGWLERLVDVLRESFQRLDEQQRPVAVIVSSDLRNRLWQILSPHFPQITVLSLAEIPRGNDIYWQMIVSPEEVGALEATVKRNPHPAVAKDTTYRPAKTKMAEHMAEELPPRRPR</sequence>
<dbReference type="InterPro" id="IPR042196">
    <property type="entry name" value="FHIPEP_4"/>
</dbReference>
<dbReference type="Gene3D" id="1.10.8.540">
    <property type="entry name" value="FHIPEP family, domain 3"/>
    <property type="match status" value="1"/>
</dbReference>
<dbReference type="Gene3D" id="3.40.50.12790">
    <property type="entry name" value="FHIPEP family, domain 4"/>
    <property type="match status" value="1"/>
</dbReference>
<organism evidence="7 8">
    <name type="scientific">Blastopirellula marina</name>
    <dbReference type="NCBI Taxonomy" id="124"/>
    <lineage>
        <taxon>Bacteria</taxon>
        <taxon>Pseudomonadati</taxon>
        <taxon>Planctomycetota</taxon>
        <taxon>Planctomycetia</taxon>
        <taxon>Pirellulales</taxon>
        <taxon>Pirellulaceae</taxon>
        <taxon>Blastopirellula</taxon>
    </lineage>
</organism>
<dbReference type="InterPro" id="IPR042193">
    <property type="entry name" value="FHIPEP_3"/>
</dbReference>
<evidence type="ECO:0000313" key="8">
    <source>
        <dbReference type="Proteomes" id="UP000240009"/>
    </source>
</evidence>
<accession>A0A2S8FEI4</accession>
<comment type="subcellular location">
    <subcellularLocation>
        <location evidence="1">Cell membrane</location>
        <topology evidence="1">Multi-pass membrane protein</topology>
    </subcellularLocation>
</comment>